<evidence type="ECO:0000313" key="3">
    <source>
        <dbReference type="Proteomes" id="UP000095746"/>
    </source>
</evidence>
<accession>A0A174PE35</accession>
<dbReference type="SMART" id="SM00419">
    <property type="entry name" value="HTH_CRP"/>
    <property type="match status" value="1"/>
</dbReference>
<dbReference type="SUPFAM" id="SSF46785">
    <property type="entry name" value="Winged helix' DNA-binding domain"/>
    <property type="match status" value="1"/>
</dbReference>
<name>A0A174PE35_FLAPL</name>
<evidence type="ECO:0000259" key="1">
    <source>
        <dbReference type="SMART" id="SM00419"/>
    </source>
</evidence>
<sequence>MQTTKKQKFIGYKTLVDPETGESYPMQMNVLEERDFNFHKVWLQHLVNSLDGISNQRLRLAFWIIDHLDKENKLVMTQRAIAEQSGMSLQTVSRTLRALQEGTPAFLVKINSGAYRVNPEVIWKGSYSNRMGICYEYRSEQAEGEQKE</sequence>
<dbReference type="Proteomes" id="UP000095746">
    <property type="component" value="Unassembled WGS sequence"/>
</dbReference>
<dbReference type="GO" id="GO:0006355">
    <property type="term" value="P:regulation of DNA-templated transcription"/>
    <property type="evidence" value="ECO:0007669"/>
    <property type="project" value="InterPro"/>
</dbReference>
<proteinExistence type="predicted"/>
<reference evidence="2 3" key="1">
    <citation type="submission" date="2015-09" db="EMBL/GenBank/DDBJ databases">
        <authorList>
            <consortium name="Pathogen Informatics"/>
        </authorList>
    </citation>
    <scope>NUCLEOTIDE SEQUENCE [LARGE SCALE GENOMIC DNA]</scope>
    <source>
        <strain evidence="2 3">2789STDY5608854</strain>
    </source>
</reference>
<gene>
    <name evidence="2" type="ORF">ERS852411_03311</name>
</gene>
<dbReference type="InterPro" id="IPR036390">
    <property type="entry name" value="WH_DNA-bd_sf"/>
</dbReference>
<dbReference type="GO" id="GO:0006260">
    <property type="term" value="P:DNA replication"/>
    <property type="evidence" value="ECO:0007669"/>
    <property type="project" value="InterPro"/>
</dbReference>
<feature type="domain" description="HTH crp-type" evidence="1">
    <location>
        <begin position="69"/>
        <end position="119"/>
    </location>
</feature>
<dbReference type="GO" id="GO:0006276">
    <property type="term" value="P:plasmid maintenance"/>
    <property type="evidence" value="ECO:0007669"/>
    <property type="project" value="InterPro"/>
</dbReference>
<dbReference type="Pfam" id="PF05732">
    <property type="entry name" value="RepL"/>
    <property type="match status" value="1"/>
</dbReference>
<protein>
    <submittedName>
        <fullName evidence="2">Firmicute plasmid replication protein (RepL)</fullName>
    </submittedName>
</protein>
<dbReference type="CDD" id="cd00092">
    <property type="entry name" value="HTH_CRP"/>
    <property type="match status" value="1"/>
</dbReference>
<dbReference type="InterPro" id="IPR008813">
    <property type="entry name" value="Plasmid_replication_RepL"/>
</dbReference>
<dbReference type="EMBL" id="CYZT01000407">
    <property type="protein sequence ID" value="CUP57307.1"/>
    <property type="molecule type" value="Genomic_DNA"/>
</dbReference>
<dbReference type="Gene3D" id="1.10.10.10">
    <property type="entry name" value="Winged helix-like DNA-binding domain superfamily/Winged helix DNA-binding domain"/>
    <property type="match status" value="1"/>
</dbReference>
<dbReference type="GO" id="GO:0003677">
    <property type="term" value="F:DNA binding"/>
    <property type="evidence" value="ECO:0007669"/>
    <property type="project" value="InterPro"/>
</dbReference>
<dbReference type="AlphaFoldDB" id="A0A174PE35"/>
<dbReference type="InterPro" id="IPR012318">
    <property type="entry name" value="HTH_CRP"/>
</dbReference>
<evidence type="ECO:0000313" key="2">
    <source>
        <dbReference type="EMBL" id="CUP57307.1"/>
    </source>
</evidence>
<organism evidence="2 3">
    <name type="scientific">Flavonifractor plautii</name>
    <name type="common">Fusobacterium plautii</name>
    <dbReference type="NCBI Taxonomy" id="292800"/>
    <lineage>
        <taxon>Bacteria</taxon>
        <taxon>Bacillati</taxon>
        <taxon>Bacillota</taxon>
        <taxon>Clostridia</taxon>
        <taxon>Eubacteriales</taxon>
        <taxon>Oscillospiraceae</taxon>
        <taxon>Flavonifractor</taxon>
    </lineage>
</organism>
<dbReference type="InterPro" id="IPR036388">
    <property type="entry name" value="WH-like_DNA-bd_sf"/>
</dbReference>